<keyword evidence="2" id="KW-0732">Signal</keyword>
<reference evidence="3" key="1">
    <citation type="submission" date="2022-01" db="EMBL/GenBank/DDBJ databases">
        <title>Genome Sequence Resource for Two Populations of Ditylenchus destructor, the Migratory Endoparasitic Phytonematode.</title>
        <authorList>
            <person name="Zhang H."/>
            <person name="Lin R."/>
            <person name="Xie B."/>
        </authorList>
    </citation>
    <scope>NUCLEOTIDE SEQUENCE</scope>
    <source>
        <strain evidence="3">BazhouSP</strain>
    </source>
</reference>
<evidence type="ECO:0000313" key="4">
    <source>
        <dbReference type="Proteomes" id="UP001201812"/>
    </source>
</evidence>
<keyword evidence="4" id="KW-1185">Reference proteome</keyword>
<keyword evidence="1" id="KW-0812">Transmembrane</keyword>
<gene>
    <name evidence="3" type="ORF">DdX_19183</name>
</gene>
<evidence type="ECO:0000256" key="1">
    <source>
        <dbReference type="SAM" id="Phobius"/>
    </source>
</evidence>
<protein>
    <submittedName>
        <fullName evidence="3">Uncharacterized protein</fullName>
    </submittedName>
</protein>
<organism evidence="3 4">
    <name type="scientific">Ditylenchus destructor</name>
    <dbReference type="NCBI Taxonomy" id="166010"/>
    <lineage>
        <taxon>Eukaryota</taxon>
        <taxon>Metazoa</taxon>
        <taxon>Ecdysozoa</taxon>
        <taxon>Nematoda</taxon>
        <taxon>Chromadorea</taxon>
        <taxon>Rhabditida</taxon>
        <taxon>Tylenchina</taxon>
        <taxon>Tylenchomorpha</taxon>
        <taxon>Sphaerularioidea</taxon>
        <taxon>Anguinidae</taxon>
        <taxon>Anguininae</taxon>
        <taxon>Ditylenchus</taxon>
    </lineage>
</organism>
<keyword evidence="1" id="KW-0472">Membrane</keyword>
<dbReference type="Proteomes" id="UP001201812">
    <property type="component" value="Unassembled WGS sequence"/>
</dbReference>
<feature type="transmembrane region" description="Helical" evidence="1">
    <location>
        <begin position="40"/>
        <end position="58"/>
    </location>
</feature>
<dbReference type="EMBL" id="JAKKPZ010000344">
    <property type="protein sequence ID" value="KAI1696175.1"/>
    <property type="molecule type" value="Genomic_DNA"/>
</dbReference>
<dbReference type="AlphaFoldDB" id="A0AAD4MJB5"/>
<evidence type="ECO:0000313" key="3">
    <source>
        <dbReference type="EMBL" id="KAI1696175.1"/>
    </source>
</evidence>
<feature type="signal peptide" evidence="2">
    <location>
        <begin position="1"/>
        <end position="24"/>
    </location>
</feature>
<sequence>MRSSIFCLWIFYAILVSALLAAEGEEIVPEESYVKPLPEPWNTIVSVFVLVFVTFCWVRRNIQKNKF</sequence>
<name>A0AAD4MJB5_9BILA</name>
<keyword evidence="1" id="KW-1133">Transmembrane helix</keyword>
<accession>A0AAD4MJB5</accession>
<proteinExistence type="predicted"/>
<evidence type="ECO:0000256" key="2">
    <source>
        <dbReference type="SAM" id="SignalP"/>
    </source>
</evidence>
<comment type="caution">
    <text evidence="3">The sequence shown here is derived from an EMBL/GenBank/DDBJ whole genome shotgun (WGS) entry which is preliminary data.</text>
</comment>
<feature type="chain" id="PRO_5042132994" evidence="2">
    <location>
        <begin position="25"/>
        <end position="67"/>
    </location>
</feature>